<protein>
    <submittedName>
        <fullName evidence="2">Plasminogen-binding N-terminal domain-containing protein</fullName>
    </submittedName>
</protein>
<dbReference type="KEGG" id="sbal:HUE88_11220"/>
<dbReference type="AlphaFoldDB" id="A0A7S7LUQ0"/>
<dbReference type="InterPro" id="IPR029276">
    <property type="entry name" value="PgbA_N"/>
</dbReference>
<keyword evidence="3" id="KW-1185">Reference proteome</keyword>
<name>A0A7S7LUQ0_9BACT</name>
<evidence type="ECO:0000259" key="1">
    <source>
        <dbReference type="Pfam" id="PF15436"/>
    </source>
</evidence>
<evidence type="ECO:0000313" key="3">
    <source>
        <dbReference type="Proteomes" id="UP000593994"/>
    </source>
</evidence>
<evidence type="ECO:0000313" key="2">
    <source>
        <dbReference type="EMBL" id="QOY51667.1"/>
    </source>
</evidence>
<gene>
    <name evidence="2" type="ORF">HUE88_11220</name>
</gene>
<proteinExistence type="predicted"/>
<dbReference type="Proteomes" id="UP000593994">
    <property type="component" value="Chromosome"/>
</dbReference>
<sequence length="255" mass="28879">MKYIFLVFILAIELFGSVVKSPVVTVNSDETEVTIKIDKIDVGMSGFIVHKISKNHTTILKNAIVASYDKDTQIAKLLLSEYSELTNGALPSGKWHVEVGDEAVLAFGYTRGLLIVPNEEIYYRVTKSTKLQWVHPDIFATILSFNGHPTPLREDFTKMSETTSVGLVFIFLEEAIYTVDAKSFKILTVSEAKLPQNSTNLPFYTRVPEIDANWWGEGSSELESYEPYYYELLVDANPENKKLQEKFEAFKTKVK</sequence>
<dbReference type="EMBL" id="CP054492">
    <property type="protein sequence ID" value="QOY51667.1"/>
    <property type="molecule type" value="Genomic_DNA"/>
</dbReference>
<dbReference type="Pfam" id="PF15436">
    <property type="entry name" value="PGBA_N"/>
    <property type="match status" value="1"/>
</dbReference>
<organism evidence="2 3">
    <name type="scientific">Candidatus Sulfurimonas baltica</name>
    <dbReference type="NCBI Taxonomy" id="2740404"/>
    <lineage>
        <taxon>Bacteria</taxon>
        <taxon>Pseudomonadati</taxon>
        <taxon>Campylobacterota</taxon>
        <taxon>Epsilonproteobacteria</taxon>
        <taxon>Campylobacterales</taxon>
        <taxon>Sulfurimonadaceae</taxon>
        <taxon>Sulfurimonas</taxon>
    </lineage>
</organism>
<reference evidence="2 3" key="1">
    <citation type="submission" date="2020-05" db="EMBL/GenBank/DDBJ databases">
        <title>Sulfurimonas marisnigri, sp. nov., and Sulfurimonas baltica, sp. nov., manganese oxide reducing chemolithoautotrophs of the class Epsilonproteobacteria isolated from the pelagic redoxclines of the Black and Baltic Seas and emended description of the genus Sulfurimonas.</title>
        <authorList>
            <person name="Henkel J.V."/>
            <person name="Laudan C."/>
            <person name="Werner J."/>
            <person name="Neu T."/>
            <person name="Plewe S."/>
            <person name="Sproer C."/>
            <person name="Bunk B."/>
            <person name="Schulz-Vogt H.N."/>
        </authorList>
    </citation>
    <scope>NUCLEOTIDE SEQUENCE [LARGE SCALE GENOMIC DNA]</scope>
    <source>
        <strain evidence="2 3">GD2</strain>
    </source>
</reference>
<feature type="domain" description="Plasminogen-binding protein PgbA N-terminal" evidence="1">
    <location>
        <begin position="19"/>
        <end position="233"/>
    </location>
</feature>
<dbReference type="RefSeq" id="WP_194369073.1">
    <property type="nucleotide sequence ID" value="NZ_CP054492.1"/>
</dbReference>
<accession>A0A7S7LUQ0</accession>